<sequence>VLLLDKFYLHAILRKALGHGAQLKPVESPLVENQAGQLPHPQGTPDCLWITPVNLAVSSVVCPQTKLNQNPGWEPAEMDLEDEELMQNHFEQRFMYNIHK</sequence>
<accession>A0A915K146</accession>
<keyword evidence="1" id="KW-1185">Reference proteome</keyword>
<organism evidence="1 2">
    <name type="scientific">Romanomermis culicivorax</name>
    <name type="common">Nematode worm</name>
    <dbReference type="NCBI Taxonomy" id="13658"/>
    <lineage>
        <taxon>Eukaryota</taxon>
        <taxon>Metazoa</taxon>
        <taxon>Ecdysozoa</taxon>
        <taxon>Nematoda</taxon>
        <taxon>Enoplea</taxon>
        <taxon>Dorylaimia</taxon>
        <taxon>Mermithida</taxon>
        <taxon>Mermithoidea</taxon>
        <taxon>Mermithidae</taxon>
        <taxon>Romanomermis</taxon>
    </lineage>
</organism>
<name>A0A915K146_ROMCU</name>
<dbReference type="AlphaFoldDB" id="A0A915K146"/>
<dbReference type="Proteomes" id="UP000887565">
    <property type="component" value="Unplaced"/>
</dbReference>
<dbReference type="WBParaSite" id="nRc.2.0.1.t32522-RA">
    <property type="protein sequence ID" value="nRc.2.0.1.t32522-RA"/>
    <property type="gene ID" value="nRc.2.0.1.g32522"/>
</dbReference>
<protein>
    <submittedName>
        <fullName evidence="2">Uncharacterized protein</fullName>
    </submittedName>
</protein>
<evidence type="ECO:0000313" key="2">
    <source>
        <dbReference type="WBParaSite" id="nRc.2.0.1.t32522-RA"/>
    </source>
</evidence>
<evidence type="ECO:0000313" key="1">
    <source>
        <dbReference type="Proteomes" id="UP000887565"/>
    </source>
</evidence>
<proteinExistence type="predicted"/>
<reference evidence="2" key="1">
    <citation type="submission" date="2022-11" db="UniProtKB">
        <authorList>
            <consortium name="WormBaseParasite"/>
        </authorList>
    </citation>
    <scope>IDENTIFICATION</scope>
</reference>